<keyword evidence="3" id="KW-1185">Reference proteome</keyword>
<dbReference type="EMBL" id="AKGD01000003">
    <property type="protein sequence ID" value="EIT68436.1"/>
    <property type="molecule type" value="Genomic_DNA"/>
</dbReference>
<reference evidence="2 3" key="1">
    <citation type="journal article" date="2012" name="J. Bacteriol.">
        <title>Genome Sequence of n-Alkane-Degrading Hydrocarboniphaga effusa Strain AP103T (ATCC BAA-332T).</title>
        <authorList>
            <person name="Chang H.K."/>
            <person name="Zylstra G.J."/>
            <person name="Chae J.C."/>
        </authorList>
    </citation>
    <scope>NUCLEOTIDE SEQUENCE [LARGE SCALE GENOMIC DNA]</scope>
    <source>
        <strain evidence="2 3">AP103</strain>
    </source>
</reference>
<proteinExistence type="predicted"/>
<organism evidence="2 3">
    <name type="scientific">Hydrocarboniphaga effusa AP103</name>
    <dbReference type="NCBI Taxonomy" id="1172194"/>
    <lineage>
        <taxon>Bacteria</taxon>
        <taxon>Pseudomonadati</taxon>
        <taxon>Pseudomonadota</taxon>
        <taxon>Gammaproteobacteria</taxon>
        <taxon>Nevskiales</taxon>
        <taxon>Nevskiaceae</taxon>
        <taxon>Hydrocarboniphaga</taxon>
    </lineage>
</organism>
<accession>I8HY97</accession>
<gene>
    <name evidence="2" type="ORF">WQQ_36310</name>
</gene>
<evidence type="ECO:0000313" key="2">
    <source>
        <dbReference type="EMBL" id="EIT68436.1"/>
    </source>
</evidence>
<evidence type="ECO:0000256" key="1">
    <source>
        <dbReference type="SAM" id="MobiDB-lite"/>
    </source>
</evidence>
<dbReference type="Proteomes" id="UP000003704">
    <property type="component" value="Unassembled WGS sequence"/>
</dbReference>
<protein>
    <submittedName>
        <fullName evidence="2">Uncharacterized protein</fullName>
    </submittedName>
</protein>
<dbReference type="AlphaFoldDB" id="I8HY97"/>
<name>I8HY97_9GAMM</name>
<evidence type="ECO:0000313" key="3">
    <source>
        <dbReference type="Proteomes" id="UP000003704"/>
    </source>
</evidence>
<sequence>MARHHSPLKRLALSRLRKRAARSAGEGAQVDDGANPIQPHSLTPAPLSRLHASDPCHLGQ</sequence>
<comment type="caution">
    <text evidence="2">The sequence shown here is derived from an EMBL/GenBank/DDBJ whole genome shotgun (WGS) entry which is preliminary data.</text>
</comment>
<dbReference type="STRING" id="1172194.WQQ_36310"/>
<feature type="region of interest" description="Disordered" evidence="1">
    <location>
        <begin position="17"/>
        <end position="60"/>
    </location>
</feature>